<gene>
    <name evidence="16" type="primary">LOC103049840</name>
</gene>
<dbReference type="PANTHER" id="PTHR23235">
    <property type="entry name" value="KRUEPPEL-LIKE TRANSCRIPTION FACTOR"/>
    <property type="match status" value="1"/>
</dbReference>
<evidence type="ECO:0000256" key="12">
    <source>
        <dbReference type="SAM" id="MobiDB-lite"/>
    </source>
</evidence>
<feature type="domain" description="C2H2-type" evidence="13">
    <location>
        <begin position="1160"/>
        <end position="1187"/>
    </location>
</feature>
<feature type="domain" description="C2H2-type" evidence="13">
    <location>
        <begin position="422"/>
        <end position="449"/>
    </location>
</feature>
<feature type="region of interest" description="Disordered" evidence="12">
    <location>
        <begin position="258"/>
        <end position="309"/>
    </location>
</feature>
<keyword evidence="3" id="KW-0479">Metal-binding</keyword>
<protein>
    <submittedName>
        <fullName evidence="16">Zinc finger protein 287-like</fullName>
    </submittedName>
</protein>
<reference evidence="16" key="1">
    <citation type="submission" date="2025-08" db="UniProtKB">
        <authorList>
            <consortium name="RefSeq"/>
        </authorList>
    </citation>
    <scope>IDENTIFICATION</scope>
    <source>
        <tissue evidence="16">Liver</tissue>
    </source>
</reference>
<feature type="domain" description="C2H2-type" evidence="13">
    <location>
        <begin position="506"/>
        <end position="533"/>
    </location>
</feature>
<dbReference type="Pfam" id="PF02023">
    <property type="entry name" value="SCAN"/>
    <property type="match status" value="2"/>
</dbReference>
<feature type="domain" description="C2H2-type" evidence="13">
    <location>
        <begin position="1188"/>
        <end position="1215"/>
    </location>
</feature>
<keyword evidence="15" id="KW-1185">Reference proteome</keyword>
<dbReference type="PROSITE" id="PS00028">
    <property type="entry name" value="ZINC_FINGER_C2H2_1"/>
    <property type="match status" value="14"/>
</dbReference>
<evidence type="ECO:0000256" key="10">
    <source>
        <dbReference type="ARBA" id="ARBA00023242"/>
    </source>
</evidence>
<name>A0A9F5J2K1_PYTBI</name>
<accession>A0A9F5J2K1</accession>
<dbReference type="FunFam" id="3.30.160.60:FF:000303">
    <property type="entry name" value="Zinc finger protein 41"/>
    <property type="match status" value="1"/>
</dbReference>
<evidence type="ECO:0000256" key="2">
    <source>
        <dbReference type="ARBA" id="ARBA00006991"/>
    </source>
</evidence>
<evidence type="ECO:0000313" key="15">
    <source>
        <dbReference type="Proteomes" id="UP000695026"/>
    </source>
</evidence>
<dbReference type="FunFam" id="3.30.160.60:FF:002343">
    <property type="entry name" value="Zinc finger protein 33A"/>
    <property type="match status" value="3"/>
</dbReference>
<evidence type="ECO:0000256" key="5">
    <source>
        <dbReference type="ARBA" id="ARBA00022771"/>
    </source>
</evidence>
<evidence type="ECO:0000256" key="8">
    <source>
        <dbReference type="ARBA" id="ARBA00023125"/>
    </source>
</evidence>
<evidence type="ECO:0000256" key="4">
    <source>
        <dbReference type="ARBA" id="ARBA00022737"/>
    </source>
</evidence>
<feature type="domain" description="SCAN box" evidence="14">
    <location>
        <begin position="154"/>
        <end position="236"/>
    </location>
</feature>
<dbReference type="OrthoDB" id="9022625at2759"/>
<dbReference type="KEGG" id="pbi:103049840"/>
<dbReference type="InterPro" id="IPR013087">
    <property type="entry name" value="Znf_C2H2_type"/>
</dbReference>
<dbReference type="FunFam" id="3.30.160.60:FF:000176">
    <property type="entry name" value="zinc finger protein 70"/>
    <property type="match status" value="1"/>
</dbReference>
<sequence length="1301" mass="147883">MEDPVMGLKVARRSGKAGKSPQLVSTGSTGRFPERVPLQPKVKQELGEGLLPCWEAQRPHFLQEMEPPGSGWGLPQPPREPTLWDDAKGFLTSFEQVAEACRWPKYEWVARLLPALSGQAERAFNGLEVRDREDYGKVKAAILRGIALSREKQRQHFRRFCYQEAEGPRRACSRLQELCRRWLKVERHSKEQILELLILEQFLTILPAEIQVWVRERGPDTCSQAVALAEDFLQRQQDREKWGRQDFMPCEEVAVGFSGTEQTSQHPGQSQLHRGAKREREGDSSIPEYGATNDHTERSSSQEGAEEGEQCWIPQRQLAENFSRIPEQGKLFQNQPRQGIQTRNKVAVSIASVVSRKILGKPPLFQTQKSDILSGVDLRQEPDDHIPVPERPYHKCSICGKTFGQSSHLIFHQRTHDMEKPYKCMQCGSSFHSRQGLIYHQRSHAGEKPYKCSFCGKTFSQSSHLLVHKRSHTGEKPFKCPACGKCFSRNSLLTIHERTHTGEKPYKCLQCGSQFHSGSGLINHKRIHAGVKPYKCSKCGRDFIRKAHLTRHQSIHSDDKNTPSCKIWPKMTMEKRGPVGRVQRGGSRKAIHALQGLGDCKSKMDVEGAARPPEAVRSECVGVSHRKASLCPVKMEPGEGLAQCWEAQWQEFLRMVESPPSSWGAPRLPEEPTPWDDATAFLASFEQVAVACWWPREEWVARLVPALRGEAKLAFSSLEARDREDYGKVKAIILRWDALTRERWRQHFRRFRYQEAEGPRGVCSRLQALCHQWLKVERLSKEQILETLVLEQLLAVLPPEIQRWVREHGPESCSQAVALAEEFLQRQQETQPQDPQVAFVEDTENSVAGGQALSATERRQLCVETKEEVNNDCRAAGEGQLGNGWMAAEDGVEKVPEDCQAFAWKAKENFSPACEGENSLASCEGTESWQQIQREEDASSPCSDGLKSHSEPTIQVEIDAADEMWESNSEEGLSKIHPTTTQRDDLKENLWNQDGLKMEEENHPKGHPAFPCNGGDFPDIIVQEEPGGNRMDRCLSAHWRLHTEENSNQSLMFGKSFSTSRTLPEFQFLQEEEKPYKCYVCGKCFTRSTNLTSHQRIHTGEKPYGCPDCVKRFSSQSDLIKHKRIHRGEKPYKCFVCGKSFSQGGHLTSHQRIHTGEKPYKCLECGKHFSKNTNLTLHQRIHTGEKPYKCLECGKSFTWNSNLTSHQRIHTGEKPFQCSDCSKSFCNHSTLIKHMRIHTGEKPYQCLVCGKSFSQSASLTTHKRSHTGEKPYKCSECGKSYSKNTNLISHQRIHNLGKLHN</sequence>
<dbReference type="CDD" id="cd07936">
    <property type="entry name" value="SCAN"/>
    <property type="match status" value="2"/>
</dbReference>
<dbReference type="FunFam" id="3.30.160.60:FF:000358">
    <property type="entry name" value="zinc finger protein 24"/>
    <property type="match status" value="2"/>
</dbReference>
<feature type="domain" description="C2H2-type" evidence="13">
    <location>
        <begin position="534"/>
        <end position="561"/>
    </location>
</feature>
<feature type="domain" description="SCAN box" evidence="14">
    <location>
        <begin position="745"/>
        <end position="827"/>
    </location>
</feature>
<dbReference type="FunFam" id="3.30.160.60:FF:000912">
    <property type="entry name" value="Zinc finger protein 660"/>
    <property type="match status" value="1"/>
</dbReference>
<dbReference type="GO" id="GO:0008270">
    <property type="term" value="F:zinc ion binding"/>
    <property type="evidence" value="ECO:0007669"/>
    <property type="project" value="UniProtKB-KW"/>
</dbReference>
<evidence type="ECO:0000256" key="6">
    <source>
        <dbReference type="ARBA" id="ARBA00022833"/>
    </source>
</evidence>
<evidence type="ECO:0000313" key="16">
    <source>
        <dbReference type="RefSeq" id="XP_025028438.1"/>
    </source>
</evidence>
<dbReference type="SMART" id="SM00431">
    <property type="entry name" value="SCAN"/>
    <property type="match status" value="2"/>
</dbReference>
<feature type="domain" description="C2H2-type" evidence="13">
    <location>
        <begin position="478"/>
        <end position="505"/>
    </location>
</feature>
<dbReference type="Proteomes" id="UP000695026">
    <property type="component" value="Unplaced"/>
</dbReference>
<dbReference type="InterPro" id="IPR038269">
    <property type="entry name" value="SCAN_sf"/>
</dbReference>
<keyword evidence="10" id="KW-0539">Nucleus</keyword>
<dbReference type="PROSITE" id="PS50157">
    <property type="entry name" value="ZINC_FINGER_C2H2_2"/>
    <property type="match status" value="14"/>
</dbReference>
<dbReference type="FunFam" id="3.30.160.60:FF:001498">
    <property type="entry name" value="Zinc finger protein 404"/>
    <property type="match status" value="1"/>
</dbReference>
<organism evidence="15 16">
    <name type="scientific">Python bivittatus</name>
    <name type="common">Burmese python</name>
    <name type="synonym">Python molurus bivittatus</name>
    <dbReference type="NCBI Taxonomy" id="176946"/>
    <lineage>
        <taxon>Eukaryota</taxon>
        <taxon>Metazoa</taxon>
        <taxon>Chordata</taxon>
        <taxon>Craniata</taxon>
        <taxon>Vertebrata</taxon>
        <taxon>Euteleostomi</taxon>
        <taxon>Lepidosauria</taxon>
        <taxon>Squamata</taxon>
        <taxon>Bifurcata</taxon>
        <taxon>Unidentata</taxon>
        <taxon>Episquamata</taxon>
        <taxon>Toxicofera</taxon>
        <taxon>Serpentes</taxon>
        <taxon>Henophidia</taxon>
        <taxon>Pythonidae</taxon>
        <taxon>Python</taxon>
    </lineage>
</organism>
<feature type="domain" description="C2H2-type" evidence="13">
    <location>
        <begin position="394"/>
        <end position="421"/>
    </location>
</feature>
<keyword evidence="9" id="KW-0804">Transcription</keyword>
<comment type="subcellular location">
    <subcellularLocation>
        <location evidence="1">Nucleus</location>
    </subcellularLocation>
</comment>
<evidence type="ECO:0000259" key="14">
    <source>
        <dbReference type="PROSITE" id="PS50804"/>
    </source>
</evidence>
<dbReference type="GeneID" id="103049840"/>
<keyword evidence="5 11" id="KW-0863">Zinc-finger</keyword>
<feature type="domain" description="C2H2-type" evidence="13">
    <location>
        <begin position="1104"/>
        <end position="1131"/>
    </location>
</feature>
<dbReference type="GO" id="GO:0005634">
    <property type="term" value="C:nucleus"/>
    <property type="evidence" value="ECO:0007669"/>
    <property type="project" value="UniProtKB-SubCell"/>
</dbReference>
<evidence type="ECO:0000256" key="11">
    <source>
        <dbReference type="PROSITE-ProRule" id="PRU00042"/>
    </source>
</evidence>
<dbReference type="FunFam" id="3.30.160.60:FF:002063">
    <property type="entry name" value="RB associated KRAB zinc finger"/>
    <property type="match status" value="1"/>
</dbReference>
<dbReference type="OMA" id="VPERPYH"/>
<evidence type="ECO:0000256" key="7">
    <source>
        <dbReference type="ARBA" id="ARBA00023015"/>
    </source>
</evidence>
<dbReference type="GO" id="GO:0045596">
    <property type="term" value="P:negative regulation of cell differentiation"/>
    <property type="evidence" value="ECO:0007669"/>
    <property type="project" value="UniProtKB-ARBA"/>
</dbReference>
<feature type="domain" description="C2H2-type" evidence="13">
    <location>
        <begin position="450"/>
        <end position="477"/>
    </location>
</feature>
<feature type="domain" description="C2H2-type" evidence="13">
    <location>
        <begin position="1132"/>
        <end position="1159"/>
    </location>
</feature>
<evidence type="ECO:0000256" key="9">
    <source>
        <dbReference type="ARBA" id="ARBA00023163"/>
    </source>
</evidence>
<dbReference type="PANTHER" id="PTHR23235:SF178">
    <property type="entry name" value="C2H2-TYPE DOMAIN-CONTAINING PROTEIN-RELATED"/>
    <property type="match status" value="1"/>
</dbReference>
<evidence type="ECO:0000256" key="3">
    <source>
        <dbReference type="ARBA" id="ARBA00022723"/>
    </source>
</evidence>
<keyword evidence="6" id="KW-0862">Zinc</keyword>
<dbReference type="Gene3D" id="1.10.4020.10">
    <property type="entry name" value="DNA breaking-rejoining enzymes"/>
    <property type="match status" value="2"/>
</dbReference>
<feature type="domain" description="C2H2-type" evidence="13">
    <location>
        <begin position="1244"/>
        <end position="1271"/>
    </location>
</feature>
<feature type="compositionally biased region" description="Polar residues" evidence="12">
    <location>
        <begin position="259"/>
        <end position="272"/>
    </location>
</feature>
<dbReference type="FunFam" id="3.30.160.60:FF:000624">
    <property type="entry name" value="zinc finger protein 697"/>
    <property type="match status" value="1"/>
</dbReference>
<keyword evidence="7" id="KW-0805">Transcription regulation</keyword>
<dbReference type="PROSITE" id="PS50804">
    <property type="entry name" value="SCAN_BOX"/>
    <property type="match status" value="2"/>
</dbReference>
<dbReference type="SUPFAM" id="SSF57667">
    <property type="entry name" value="beta-beta-alpha zinc fingers"/>
    <property type="match status" value="8"/>
</dbReference>
<dbReference type="RefSeq" id="XP_025028438.1">
    <property type="nucleotide sequence ID" value="XM_025172670.1"/>
</dbReference>
<dbReference type="SMART" id="SM00355">
    <property type="entry name" value="ZnF_C2H2"/>
    <property type="match status" value="14"/>
</dbReference>
<feature type="domain" description="C2H2-type" evidence="13">
    <location>
        <begin position="1076"/>
        <end position="1103"/>
    </location>
</feature>
<dbReference type="GO" id="GO:0000981">
    <property type="term" value="F:DNA-binding transcription factor activity, RNA polymerase II-specific"/>
    <property type="evidence" value="ECO:0007669"/>
    <property type="project" value="TreeGrafter"/>
</dbReference>
<feature type="domain" description="C2H2-type" evidence="13">
    <location>
        <begin position="1272"/>
        <end position="1299"/>
    </location>
</feature>
<dbReference type="FunFam" id="3.30.160.60:FF:000478">
    <property type="entry name" value="Zinc finger protein 133"/>
    <property type="match status" value="1"/>
</dbReference>
<dbReference type="FunFam" id="3.30.160.60:FF:000023">
    <property type="entry name" value="zinc finger protein 37 homolog"/>
    <property type="match status" value="1"/>
</dbReference>
<proteinExistence type="inferred from homology"/>
<dbReference type="Pfam" id="PF00096">
    <property type="entry name" value="zf-C2H2"/>
    <property type="match status" value="12"/>
</dbReference>
<keyword evidence="4" id="KW-0677">Repeat</keyword>
<dbReference type="SUPFAM" id="SSF47353">
    <property type="entry name" value="Retrovirus capsid dimerization domain-like"/>
    <property type="match status" value="2"/>
</dbReference>
<keyword evidence="8" id="KW-0238">DNA-binding</keyword>
<dbReference type="Pfam" id="PF13912">
    <property type="entry name" value="zf-C2H2_6"/>
    <property type="match status" value="2"/>
</dbReference>
<dbReference type="Gene3D" id="3.30.160.60">
    <property type="entry name" value="Classic Zinc Finger"/>
    <property type="match status" value="14"/>
</dbReference>
<dbReference type="FunFam" id="1.10.4020.10:FF:000001">
    <property type="entry name" value="zinc finger protein 263 isoform X1"/>
    <property type="match status" value="2"/>
</dbReference>
<dbReference type="FunFam" id="3.30.160.60:FF:000557">
    <property type="entry name" value="zinc finger and SCAN domain-containing protein 29"/>
    <property type="match status" value="1"/>
</dbReference>
<dbReference type="GO" id="GO:0000978">
    <property type="term" value="F:RNA polymerase II cis-regulatory region sequence-specific DNA binding"/>
    <property type="evidence" value="ECO:0007669"/>
    <property type="project" value="TreeGrafter"/>
</dbReference>
<feature type="region of interest" description="Disordered" evidence="12">
    <location>
        <begin position="1"/>
        <end position="35"/>
    </location>
</feature>
<evidence type="ECO:0000259" key="13">
    <source>
        <dbReference type="PROSITE" id="PS50157"/>
    </source>
</evidence>
<dbReference type="InterPro" id="IPR036236">
    <property type="entry name" value="Znf_C2H2_sf"/>
</dbReference>
<evidence type="ECO:0000256" key="1">
    <source>
        <dbReference type="ARBA" id="ARBA00004123"/>
    </source>
</evidence>
<feature type="domain" description="C2H2-type" evidence="13">
    <location>
        <begin position="1216"/>
        <end position="1243"/>
    </location>
</feature>
<dbReference type="InterPro" id="IPR003309">
    <property type="entry name" value="SCAN_dom"/>
</dbReference>
<comment type="similarity">
    <text evidence="2">Belongs to the krueppel C2H2-type zinc-finger protein family.</text>
</comment>
<dbReference type="GO" id="GO:0000122">
    <property type="term" value="P:negative regulation of transcription by RNA polymerase II"/>
    <property type="evidence" value="ECO:0007669"/>
    <property type="project" value="UniProtKB-ARBA"/>
</dbReference>